<keyword evidence="2" id="KW-1133">Transmembrane helix</keyword>
<feature type="transmembrane region" description="Helical" evidence="2">
    <location>
        <begin position="198"/>
        <end position="218"/>
    </location>
</feature>
<feature type="region of interest" description="Disordered" evidence="1">
    <location>
        <begin position="105"/>
        <end position="143"/>
    </location>
</feature>
<feature type="transmembrane region" description="Helical" evidence="2">
    <location>
        <begin position="267"/>
        <end position="288"/>
    </location>
</feature>
<gene>
    <name evidence="4" type="ORF">SAMN04489806_3282</name>
</gene>
<name>A0A1H4TQQ9_9MICO</name>
<feature type="domain" description="DUF8094" evidence="3">
    <location>
        <begin position="313"/>
        <end position="608"/>
    </location>
</feature>
<sequence length="611" mass="63812">MRFVLAIAAFVVAAAMIVLGIAQRTVFLPPAAVSYEVTVKGDLPYTVIDGSTMTALPGKQSVTATGSDTVFVGYGRTADVKAWLGDDSYATVSFNADKSRLVSKEHAAKADKDAAEPTPSETPAANDEDGGDTSQKAAAEAANPAGSDLWLMENVEDDAVIAPMNIPDGVSVLIASDGAHPAPATLKLTWPSDNSTPWAGPLIVGGILMLLVGLWLYLLGINHLRRSRGPRRKGIESGPKRRRLGRGRPQPAAITGSKRRSLGRLRVAVIPALLVGAMGLSGCSQAFWPDLTPDESVSATPTPTATAAGEPAPQPAVTVPQLERIMARISSVTTEADSARDSDLIKTRFAGAALEERLANYSIRDKISDYGAPAPIPPGPLSITLPKATDAWPRTVIAMVKSDDAAVAPTVVVLKQATPRENYKVEYTQRLEADAVVPELAPASVGAAFIQPDSAWLTIAPDKVAGAYADIVAHGADSEFAPLFDTSNDTLLAAITADREKKKKDLPDTASISFEAKAGSAEPLSLATLNSGALVAVDMNEVETVKPSQNGAVVKFPGTAMAALVGLDETAKGVQTSYSDQLLFYVPPAGSDEKATLLGFSQGLVSASELK</sequence>
<dbReference type="AlphaFoldDB" id="A0A1H4TQQ9"/>
<evidence type="ECO:0000313" key="4">
    <source>
        <dbReference type="EMBL" id="SEC58600.1"/>
    </source>
</evidence>
<evidence type="ECO:0000256" key="2">
    <source>
        <dbReference type="SAM" id="Phobius"/>
    </source>
</evidence>
<accession>A0A1H4TQQ9</accession>
<feature type="region of interest" description="Disordered" evidence="1">
    <location>
        <begin position="294"/>
        <end position="314"/>
    </location>
</feature>
<feature type="region of interest" description="Disordered" evidence="1">
    <location>
        <begin position="228"/>
        <end position="258"/>
    </location>
</feature>
<keyword evidence="5" id="KW-1185">Reference proteome</keyword>
<dbReference type="Proteomes" id="UP000199183">
    <property type="component" value="Unassembled WGS sequence"/>
</dbReference>
<feature type="compositionally biased region" description="Low complexity" evidence="1">
    <location>
        <begin position="116"/>
        <end position="125"/>
    </location>
</feature>
<organism evidence="4 5">
    <name type="scientific">Paramicrobacterium humi</name>
    <dbReference type="NCBI Taxonomy" id="640635"/>
    <lineage>
        <taxon>Bacteria</taxon>
        <taxon>Bacillati</taxon>
        <taxon>Actinomycetota</taxon>
        <taxon>Actinomycetes</taxon>
        <taxon>Micrococcales</taxon>
        <taxon>Microbacteriaceae</taxon>
        <taxon>Paramicrobacterium</taxon>
    </lineage>
</organism>
<keyword evidence="2" id="KW-0812">Transmembrane</keyword>
<evidence type="ECO:0000259" key="3">
    <source>
        <dbReference type="Pfam" id="PF26366"/>
    </source>
</evidence>
<feature type="compositionally biased region" description="Basic and acidic residues" evidence="1">
    <location>
        <begin position="105"/>
        <end position="115"/>
    </location>
</feature>
<dbReference type="OrthoDB" id="3265533at2"/>
<dbReference type="STRING" id="640635.SAMN04489806_3282"/>
<dbReference type="InterPro" id="IPR058407">
    <property type="entry name" value="DUF8094"/>
</dbReference>
<dbReference type="RefSeq" id="WP_091187897.1">
    <property type="nucleotide sequence ID" value="NZ_FNRY01000002.1"/>
</dbReference>
<proteinExistence type="predicted"/>
<dbReference type="Pfam" id="PF26366">
    <property type="entry name" value="DUF8094"/>
    <property type="match status" value="1"/>
</dbReference>
<reference evidence="4 5" key="1">
    <citation type="submission" date="2016-10" db="EMBL/GenBank/DDBJ databases">
        <authorList>
            <person name="de Groot N.N."/>
        </authorList>
    </citation>
    <scope>NUCLEOTIDE SEQUENCE [LARGE SCALE GENOMIC DNA]</scope>
    <source>
        <strain evidence="4 5">DSM 21799</strain>
    </source>
</reference>
<evidence type="ECO:0000313" key="5">
    <source>
        <dbReference type="Proteomes" id="UP000199183"/>
    </source>
</evidence>
<feature type="compositionally biased region" description="Low complexity" evidence="1">
    <location>
        <begin position="299"/>
        <end position="311"/>
    </location>
</feature>
<dbReference type="EMBL" id="FNRY01000002">
    <property type="protein sequence ID" value="SEC58600.1"/>
    <property type="molecule type" value="Genomic_DNA"/>
</dbReference>
<evidence type="ECO:0000256" key="1">
    <source>
        <dbReference type="SAM" id="MobiDB-lite"/>
    </source>
</evidence>
<protein>
    <recommendedName>
        <fullName evidence="3">DUF8094 domain-containing protein</fullName>
    </recommendedName>
</protein>
<keyword evidence="2" id="KW-0472">Membrane</keyword>